<dbReference type="SUPFAM" id="SSF57850">
    <property type="entry name" value="RING/U-box"/>
    <property type="match status" value="1"/>
</dbReference>
<keyword evidence="1" id="KW-0862">Zinc</keyword>
<evidence type="ECO:0000313" key="5">
    <source>
        <dbReference type="Proteomes" id="UP000007800"/>
    </source>
</evidence>
<keyword evidence="5" id="KW-1185">Reference proteome</keyword>
<gene>
    <name evidence="4" type="ORF">Pmar_PMAR015662</name>
</gene>
<feature type="domain" description="RING-type" evidence="3">
    <location>
        <begin position="244"/>
        <end position="290"/>
    </location>
</feature>
<keyword evidence="1" id="KW-0863">Zinc-finger</keyword>
<feature type="region of interest" description="Disordered" evidence="2">
    <location>
        <begin position="159"/>
        <end position="178"/>
    </location>
</feature>
<feature type="region of interest" description="Disordered" evidence="2">
    <location>
        <begin position="1"/>
        <end position="26"/>
    </location>
</feature>
<organism evidence="5">
    <name type="scientific">Perkinsus marinus (strain ATCC 50983 / TXsc)</name>
    <dbReference type="NCBI Taxonomy" id="423536"/>
    <lineage>
        <taxon>Eukaryota</taxon>
        <taxon>Sar</taxon>
        <taxon>Alveolata</taxon>
        <taxon>Perkinsozoa</taxon>
        <taxon>Perkinsea</taxon>
        <taxon>Perkinsida</taxon>
        <taxon>Perkinsidae</taxon>
        <taxon>Perkinsus</taxon>
    </lineage>
</organism>
<dbReference type="GO" id="GO:0008270">
    <property type="term" value="F:zinc ion binding"/>
    <property type="evidence" value="ECO:0007669"/>
    <property type="project" value="UniProtKB-KW"/>
</dbReference>
<feature type="region of interest" description="Disordered" evidence="2">
    <location>
        <begin position="202"/>
        <end position="222"/>
    </location>
</feature>
<reference evidence="4 5" key="1">
    <citation type="submission" date="2008-07" db="EMBL/GenBank/DDBJ databases">
        <authorList>
            <person name="El-Sayed N."/>
            <person name="Caler E."/>
            <person name="Inman J."/>
            <person name="Amedeo P."/>
            <person name="Hass B."/>
            <person name="Wortman J."/>
        </authorList>
    </citation>
    <scope>NUCLEOTIDE SEQUENCE [LARGE SCALE GENOMIC DNA]</scope>
    <source>
        <strain evidence="5">ATCC 50983 / TXsc</strain>
    </source>
</reference>
<accession>C5K4A5</accession>
<dbReference type="PROSITE" id="PS50089">
    <property type="entry name" value="ZF_RING_2"/>
    <property type="match status" value="1"/>
</dbReference>
<evidence type="ECO:0000313" key="4">
    <source>
        <dbReference type="EMBL" id="EER20721.1"/>
    </source>
</evidence>
<dbReference type="AlphaFoldDB" id="C5K4A5"/>
<protein>
    <recommendedName>
        <fullName evidence="3">RING-type domain-containing protein</fullName>
    </recommendedName>
</protein>
<dbReference type="GeneID" id="9051280"/>
<evidence type="ECO:0000259" key="3">
    <source>
        <dbReference type="PROSITE" id="PS50089"/>
    </source>
</evidence>
<name>C5K4A5_PERM5</name>
<dbReference type="EMBL" id="GG670443">
    <property type="protein sequence ID" value="EER20721.1"/>
    <property type="molecule type" value="Genomic_DNA"/>
</dbReference>
<evidence type="ECO:0000256" key="1">
    <source>
        <dbReference type="PROSITE-ProRule" id="PRU00175"/>
    </source>
</evidence>
<proteinExistence type="predicted"/>
<evidence type="ECO:0000256" key="2">
    <source>
        <dbReference type="SAM" id="MobiDB-lite"/>
    </source>
</evidence>
<dbReference type="Gene3D" id="3.30.40.10">
    <property type="entry name" value="Zinc/RING finger domain, C3HC4 (zinc finger)"/>
    <property type="match status" value="1"/>
</dbReference>
<feature type="region of interest" description="Disordered" evidence="2">
    <location>
        <begin position="61"/>
        <end position="82"/>
    </location>
</feature>
<feature type="compositionally biased region" description="Polar residues" evidence="2">
    <location>
        <begin position="64"/>
        <end position="75"/>
    </location>
</feature>
<dbReference type="InterPro" id="IPR013083">
    <property type="entry name" value="Znf_RING/FYVE/PHD"/>
</dbReference>
<dbReference type="Gene3D" id="4.10.1000.10">
    <property type="entry name" value="Zinc finger, CCCH-type"/>
    <property type="match status" value="1"/>
</dbReference>
<dbReference type="InterPro" id="IPR001841">
    <property type="entry name" value="Znf_RING"/>
</dbReference>
<dbReference type="InParanoid" id="C5K4A5"/>
<keyword evidence="1" id="KW-0479">Metal-binding</keyword>
<sequence>MELSNQNMRKRRLRQRVSTGDLTEGSKVDASKQLLKTRLCILYLEGKCKYGKKFAHGEHELCKSNPNTPADSRGTSPRHAGHHFDRHISLDLNDDHRGLLLEFPSSTHTINQRDLAVYNYHSMDDSDMQLVSGLVFPRLARRNSKQQDGSLIIPPVRTSTMHGHQHVNSQSKTSSLDHASQGLADLSSIFLPSDRKKILDSSSTCWSPKEPRRSTAGRPIDAFPKTTPITSSLIPNTIEPDFTCEMCESAVQMAADPDNRKIFYPCGHGTVCVKCADEVIMRRMVCPFCSSSVTHTLPVYIPIQAITASLP</sequence>
<dbReference type="Proteomes" id="UP000007800">
    <property type="component" value="Unassembled WGS sequence"/>
</dbReference>
<dbReference type="RefSeq" id="XP_002788925.1">
    <property type="nucleotide sequence ID" value="XM_002788879.1"/>
</dbReference>